<dbReference type="GO" id="GO:0004174">
    <property type="term" value="F:electron-transferring-flavoprotein dehydrogenase activity"/>
    <property type="evidence" value="ECO:0007669"/>
    <property type="project" value="TreeGrafter"/>
</dbReference>
<comment type="caution">
    <text evidence="6">The sequence shown here is derived from an EMBL/GenBank/DDBJ whole genome shotgun (WGS) entry which is preliminary data.</text>
</comment>
<dbReference type="OrthoDB" id="202203at2759"/>
<evidence type="ECO:0000256" key="3">
    <source>
        <dbReference type="ARBA" id="ARBA00022827"/>
    </source>
</evidence>
<dbReference type="InterPro" id="IPR023753">
    <property type="entry name" value="FAD/NAD-binding_dom"/>
</dbReference>
<keyword evidence="4" id="KW-0560">Oxidoreductase</keyword>
<dbReference type="STRING" id="113226.A0A139IVU7"/>
<sequence length="408" mass="44356">MTERNIVILGASYAGLNTTHYLARHVLPKLDSPHKIILIDPSTHFYLTHASPRAIASYQLMPESIMFHDIATGVKQYGDRVKFIQGSAQSWDPESRIVKIQRSESGHEESISYHALVLATGTKTSSPLFTLQGGSHFDLQEALDAIHKQIPSAKRIVIAGGGPAAVETAGELGELINGTAGWFSSRPSNPKAKITLYTNSSKLLPILRESVAKQAEGYLNRVGVDVVYNTKVSSAEEQPNGKTKVQLHDGEEVVADIYIPAMGVKPMNQFIPQALLDASGYVKTNAKTLRVDEAGARVYAIGDIGSYSSNSIVDIYDSVPVLGTNIERDLKAGNGKPSGPDRGFKGKPTTQLVPVGRGKGVGEVFGWKVPSFFVWLIKGRDFMSGRARDEHLMGNKWTKESSWKPSEA</sequence>
<evidence type="ECO:0000256" key="2">
    <source>
        <dbReference type="ARBA" id="ARBA00022630"/>
    </source>
</evidence>
<evidence type="ECO:0000259" key="5">
    <source>
        <dbReference type="Pfam" id="PF07992"/>
    </source>
</evidence>
<gene>
    <name evidence="6" type="ORF">AC579_3552</name>
</gene>
<dbReference type="Pfam" id="PF07992">
    <property type="entry name" value="Pyr_redox_2"/>
    <property type="match status" value="1"/>
</dbReference>
<keyword evidence="3" id="KW-0274">FAD</keyword>
<dbReference type="GO" id="GO:0050660">
    <property type="term" value="F:flavin adenine dinucleotide binding"/>
    <property type="evidence" value="ECO:0007669"/>
    <property type="project" value="TreeGrafter"/>
</dbReference>
<dbReference type="Gene3D" id="3.50.50.100">
    <property type="match status" value="1"/>
</dbReference>
<evidence type="ECO:0000256" key="4">
    <source>
        <dbReference type="ARBA" id="ARBA00023002"/>
    </source>
</evidence>
<dbReference type="SUPFAM" id="SSF51905">
    <property type="entry name" value="FAD/NAD(P)-binding domain"/>
    <property type="match status" value="1"/>
</dbReference>
<comment type="similarity">
    <text evidence="1">Belongs to the FAD-dependent oxidoreductase family.</text>
</comment>
<keyword evidence="7" id="KW-1185">Reference proteome</keyword>
<dbReference type="PRINTS" id="PR00469">
    <property type="entry name" value="PNDRDTASEII"/>
</dbReference>
<keyword evidence="2" id="KW-0285">Flavoprotein</keyword>
<proteinExistence type="inferred from homology"/>
<reference evidence="6 7" key="1">
    <citation type="submission" date="2015-07" db="EMBL/GenBank/DDBJ databases">
        <title>Comparative genomics of the Sigatoka disease complex on banana suggests a link between parallel evolutionary changes in Pseudocercospora fijiensis and Pseudocercospora eumusae and increased virulence on the banana host.</title>
        <authorList>
            <person name="Chang T.-C."/>
            <person name="Salvucci A."/>
            <person name="Crous P.W."/>
            <person name="Stergiopoulos I."/>
        </authorList>
    </citation>
    <scope>NUCLEOTIDE SEQUENCE [LARGE SCALE GENOMIC DNA]</scope>
    <source>
        <strain evidence="6 7">CBS 116634</strain>
    </source>
</reference>
<dbReference type="PANTHER" id="PTHR43735">
    <property type="entry name" value="APOPTOSIS-INDUCING FACTOR 1"/>
    <property type="match status" value="1"/>
</dbReference>
<organism evidence="6 7">
    <name type="scientific">Pseudocercospora musae</name>
    <dbReference type="NCBI Taxonomy" id="113226"/>
    <lineage>
        <taxon>Eukaryota</taxon>
        <taxon>Fungi</taxon>
        <taxon>Dikarya</taxon>
        <taxon>Ascomycota</taxon>
        <taxon>Pezizomycotina</taxon>
        <taxon>Dothideomycetes</taxon>
        <taxon>Dothideomycetidae</taxon>
        <taxon>Mycosphaerellales</taxon>
        <taxon>Mycosphaerellaceae</taxon>
        <taxon>Pseudocercospora</taxon>
    </lineage>
</organism>
<protein>
    <recommendedName>
        <fullName evidence="5">FAD/NAD(P)-binding domain-containing protein</fullName>
    </recommendedName>
</protein>
<evidence type="ECO:0000256" key="1">
    <source>
        <dbReference type="ARBA" id="ARBA00006442"/>
    </source>
</evidence>
<evidence type="ECO:0000313" key="6">
    <source>
        <dbReference type="EMBL" id="KXT18871.1"/>
    </source>
</evidence>
<dbReference type="GO" id="GO:0005737">
    <property type="term" value="C:cytoplasm"/>
    <property type="evidence" value="ECO:0007669"/>
    <property type="project" value="TreeGrafter"/>
</dbReference>
<dbReference type="EMBL" id="LFZO01000002">
    <property type="protein sequence ID" value="KXT18871.1"/>
    <property type="molecule type" value="Genomic_DNA"/>
</dbReference>
<feature type="domain" description="FAD/NAD(P)-binding" evidence="5">
    <location>
        <begin position="5"/>
        <end position="305"/>
    </location>
</feature>
<dbReference type="Proteomes" id="UP000073492">
    <property type="component" value="Unassembled WGS sequence"/>
</dbReference>
<name>A0A139IVU7_9PEZI</name>
<accession>A0A139IVU7</accession>
<dbReference type="PRINTS" id="PR00368">
    <property type="entry name" value="FADPNR"/>
</dbReference>
<evidence type="ECO:0000313" key="7">
    <source>
        <dbReference type="Proteomes" id="UP000073492"/>
    </source>
</evidence>
<dbReference type="InterPro" id="IPR036188">
    <property type="entry name" value="FAD/NAD-bd_sf"/>
</dbReference>
<dbReference type="AlphaFoldDB" id="A0A139IVU7"/>
<dbReference type="PANTHER" id="PTHR43735:SF3">
    <property type="entry name" value="FERROPTOSIS SUPPRESSOR PROTEIN 1"/>
    <property type="match status" value="1"/>
</dbReference>